<keyword evidence="9 12" id="KW-0472">Membrane</keyword>
<dbReference type="GeneTree" id="ENSGT01050000244828"/>
<accession>A0A6I8PQK0</accession>
<evidence type="ECO:0000256" key="8">
    <source>
        <dbReference type="ARBA" id="ARBA00023040"/>
    </source>
</evidence>
<keyword evidence="15" id="KW-1185">Reference proteome</keyword>
<dbReference type="SUPFAM" id="SSF81321">
    <property type="entry name" value="Family A G protein-coupled receptor-like"/>
    <property type="match status" value="1"/>
</dbReference>
<reference evidence="14" key="1">
    <citation type="submission" date="2025-08" db="UniProtKB">
        <authorList>
            <consortium name="Ensembl"/>
        </authorList>
    </citation>
    <scope>IDENTIFICATION</scope>
    <source>
        <strain evidence="14">Glennie</strain>
    </source>
</reference>
<feature type="domain" description="G-protein coupled receptors family 1 profile" evidence="13">
    <location>
        <begin position="41"/>
        <end position="290"/>
    </location>
</feature>
<dbReference type="Proteomes" id="UP000002279">
    <property type="component" value="Unplaced"/>
</dbReference>
<evidence type="ECO:0000256" key="1">
    <source>
        <dbReference type="ARBA" id="ARBA00002936"/>
    </source>
</evidence>
<evidence type="ECO:0000256" key="7">
    <source>
        <dbReference type="ARBA" id="ARBA00022989"/>
    </source>
</evidence>
<dbReference type="InterPro" id="IPR050516">
    <property type="entry name" value="Olfactory_GPCR"/>
</dbReference>
<evidence type="ECO:0000256" key="3">
    <source>
        <dbReference type="ARBA" id="ARBA00022475"/>
    </source>
</evidence>
<dbReference type="PANTHER" id="PTHR26452">
    <property type="entry name" value="OLFACTORY RECEPTOR"/>
    <property type="match status" value="1"/>
</dbReference>
<dbReference type="PROSITE" id="PS50262">
    <property type="entry name" value="G_PROTEIN_RECEP_F1_2"/>
    <property type="match status" value="1"/>
</dbReference>
<dbReference type="PRINTS" id="PR00245">
    <property type="entry name" value="OLFACTORYR"/>
</dbReference>
<evidence type="ECO:0000256" key="2">
    <source>
        <dbReference type="ARBA" id="ARBA00004651"/>
    </source>
</evidence>
<dbReference type="Gene3D" id="1.20.1070.10">
    <property type="entry name" value="Rhodopsin 7-helix transmembrane proteins"/>
    <property type="match status" value="1"/>
</dbReference>
<dbReference type="InterPro" id="IPR000276">
    <property type="entry name" value="GPCR_Rhodpsn"/>
</dbReference>
<keyword evidence="5 12" id="KW-0812">Transmembrane</keyword>
<name>A0A6I8PQK0_ORNAN</name>
<evidence type="ECO:0000313" key="15">
    <source>
        <dbReference type="Proteomes" id="UP000002279"/>
    </source>
</evidence>
<keyword evidence="4" id="KW-0716">Sensory transduction</keyword>
<sequence length="307" mass="34175">QIMVNHTTVMEFVLLGFSEVRELQLVHAVLFLLLYLVALTGNLLISAITTLDWHLHTPMYFFLRHLSILDLCLISITIPKSILVSLTTCYSISFLDCCLQVLLVLLFATSELFILTAMSYDHYTAICHPLRYEVIMAQGACGKMAATSWLSKYLLGASLSAGALSLPICGSREIQQIFRDIPSLLKISCSEEHTTLDLTVAIGFCLTLFCFVSIVVSYMHIFSTLLRIQSEEGRSKTFSTCLPHLTITSAFFTTGSFPYLAPTSESPSALDLLVYVFYTMVPPALNPLIYSLRNRDIKTSLGRVLQG</sequence>
<dbReference type="GO" id="GO:0005886">
    <property type="term" value="C:plasma membrane"/>
    <property type="evidence" value="ECO:0007669"/>
    <property type="project" value="UniProtKB-SubCell"/>
</dbReference>
<dbReference type="GO" id="GO:0005549">
    <property type="term" value="F:odorant binding"/>
    <property type="evidence" value="ECO:0000318"/>
    <property type="project" value="GO_Central"/>
</dbReference>
<dbReference type="InParanoid" id="A0A6I8PQK0"/>
<evidence type="ECO:0000256" key="10">
    <source>
        <dbReference type="ARBA" id="ARBA00023170"/>
    </source>
</evidence>
<feature type="transmembrane region" description="Helical" evidence="12">
    <location>
        <begin position="25"/>
        <end position="48"/>
    </location>
</feature>
<evidence type="ECO:0000256" key="11">
    <source>
        <dbReference type="ARBA" id="ARBA00023224"/>
    </source>
</evidence>
<reference evidence="14" key="2">
    <citation type="submission" date="2025-09" db="UniProtKB">
        <authorList>
            <consortium name="Ensembl"/>
        </authorList>
    </citation>
    <scope>IDENTIFICATION</scope>
    <source>
        <strain evidence="14">Glennie</strain>
    </source>
</reference>
<evidence type="ECO:0000256" key="6">
    <source>
        <dbReference type="ARBA" id="ARBA00022725"/>
    </source>
</evidence>
<evidence type="ECO:0000313" key="14">
    <source>
        <dbReference type="Ensembl" id="ENSOANP00000054680.1"/>
    </source>
</evidence>
<gene>
    <name evidence="14" type="primary">LOC114808950</name>
</gene>
<dbReference type="InterPro" id="IPR017452">
    <property type="entry name" value="GPCR_Rhodpsn_7TM"/>
</dbReference>
<comment type="subcellular location">
    <subcellularLocation>
        <location evidence="2">Cell membrane</location>
        <topology evidence="2">Multi-pass membrane protein</topology>
    </subcellularLocation>
</comment>
<feature type="transmembrane region" description="Helical" evidence="12">
    <location>
        <begin position="60"/>
        <end position="78"/>
    </location>
</feature>
<dbReference type="OMA" id="YEVIMAQ"/>
<dbReference type="CDD" id="cd15227">
    <property type="entry name" value="7tmA_OR14-like"/>
    <property type="match status" value="1"/>
</dbReference>
<dbReference type="InterPro" id="IPR000725">
    <property type="entry name" value="Olfact_rcpt"/>
</dbReference>
<proteinExistence type="predicted"/>
<dbReference type="Ensembl" id="ENSOANT00000028734.2">
    <property type="protein sequence ID" value="ENSOANP00000054680.1"/>
    <property type="gene ID" value="ENSOANG00000019637.2"/>
</dbReference>
<dbReference type="PRINTS" id="PR00237">
    <property type="entry name" value="GPCRRHODOPSN"/>
</dbReference>
<keyword evidence="8" id="KW-0297">G-protein coupled receptor</keyword>
<evidence type="ECO:0000256" key="9">
    <source>
        <dbReference type="ARBA" id="ARBA00023136"/>
    </source>
</evidence>
<keyword evidence="3" id="KW-1003">Cell membrane</keyword>
<comment type="function">
    <text evidence="1">Odorant receptor.</text>
</comment>
<organism evidence="14 15">
    <name type="scientific">Ornithorhynchus anatinus</name>
    <name type="common">Duckbill platypus</name>
    <dbReference type="NCBI Taxonomy" id="9258"/>
    <lineage>
        <taxon>Eukaryota</taxon>
        <taxon>Metazoa</taxon>
        <taxon>Chordata</taxon>
        <taxon>Craniata</taxon>
        <taxon>Vertebrata</taxon>
        <taxon>Euteleostomi</taxon>
        <taxon>Mammalia</taxon>
        <taxon>Monotremata</taxon>
        <taxon>Ornithorhynchidae</taxon>
        <taxon>Ornithorhynchus</taxon>
    </lineage>
</organism>
<evidence type="ECO:0000259" key="13">
    <source>
        <dbReference type="PROSITE" id="PS50262"/>
    </source>
</evidence>
<feature type="transmembrane region" description="Helical" evidence="12">
    <location>
        <begin position="272"/>
        <end position="292"/>
    </location>
</feature>
<keyword evidence="7 12" id="KW-1133">Transmembrane helix</keyword>
<keyword evidence="6" id="KW-0552">Olfaction</keyword>
<dbReference type="AlphaFoldDB" id="A0A6I8PQK0"/>
<evidence type="ECO:0000256" key="5">
    <source>
        <dbReference type="ARBA" id="ARBA00022692"/>
    </source>
</evidence>
<dbReference type="GO" id="GO:0004984">
    <property type="term" value="F:olfactory receptor activity"/>
    <property type="evidence" value="ECO:0000318"/>
    <property type="project" value="GO_Central"/>
</dbReference>
<feature type="transmembrane region" description="Helical" evidence="12">
    <location>
        <begin position="200"/>
        <end position="221"/>
    </location>
</feature>
<dbReference type="GO" id="GO:0004930">
    <property type="term" value="F:G protein-coupled receptor activity"/>
    <property type="evidence" value="ECO:0007669"/>
    <property type="project" value="UniProtKB-KW"/>
</dbReference>
<keyword evidence="10" id="KW-0675">Receptor</keyword>
<protein>
    <recommendedName>
        <fullName evidence="13">G-protein coupled receptors family 1 profile domain-containing protein</fullName>
    </recommendedName>
</protein>
<dbReference type="Pfam" id="PF13853">
    <property type="entry name" value="7tm_4"/>
    <property type="match status" value="1"/>
</dbReference>
<dbReference type="FunFam" id="1.20.1070.10:FF:000037">
    <property type="entry name" value="Olfactory receptor"/>
    <property type="match status" value="1"/>
</dbReference>
<feature type="transmembrane region" description="Helical" evidence="12">
    <location>
        <begin position="242"/>
        <end position="260"/>
    </location>
</feature>
<keyword evidence="11" id="KW-0807">Transducer</keyword>
<evidence type="ECO:0000256" key="12">
    <source>
        <dbReference type="SAM" id="Phobius"/>
    </source>
</evidence>
<feature type="transmembrane region" description="Helical" evidence="12">
    <location>
        <begin position="90"/>
        <end position="115"/>
    </location>
</feature>
<evidence type="ECO:0000256" key="4">
    <source>
        <dbReference type="ARBA" id="ARBA00022606"/>
    </source>
</evidence>